<sequence>MDGVIALGEIGLDQKRPECEWGEQEVMFVKLLELACPRRPVILHIRGRDTYSCGVSALALRLMRENVSPTQKIHLHCFAGTLDQVLGWSAAFPRCYFSISGLAARFDEVQKSAVRGIPADRLLVETDSPYLRVRVRETNTPAYVGEVAMAVARIRRVTLEEVLRTTAENGRRLYNL</sequence>
<dbReference type="EMBL" id="JAIWYP010000001">
    <property type="protein sequence ID" value="KAH3879020.1"/>
    <property type="molecule type" value="Genomic_DNA"/>
</dbReference>
<protein>
    <submittedName>
        <fullName evidence="3">Uncharacterized protein</fullName>
    </submittedName>
</protein>
<dbReference type="AlphaFoldDB" id="A0A9D4MKL4"/>
<dbReference type="PROSITE" id="PS01091">
    <property type="entry name" value="TATD_3"/>
    <property type="match status" value="1"/>
</dbReference>
<dbReference type="Proteomes" id="UP000828390">
    <property type="component" value="Unassembled WGS sequence"/>
</dbReference>
<evidence type="ECO:0000313" key="3">
    <source>
        <dbReference type="EMBL" id="KAH3879020.1"/>
    </source>
</evidence>
<proteinExistence type="inferred from homology"/>
<comment type="similarity">
    <text evidence="1">Belongs to the metallo-dependent hydrolases superfamily. TatD-type hydrolase family.</text>
</comment>
<evidence type="ECO:0000313" key="4">
    <source>
        <dbReference type="Proteomes" id="UP000828390"/>
    </source>
</evidence>
<dbReference type="PANTHER" id="PTHR46363:SF1">
    <property type="entry name" value="DEOXYRIBONUCLEASE TATDN2-RELATED"/>
    <property type="match status" value="1"/>
</dbReference>
<evidence type="ECO:0000256" key="1">
    <source>
        <dbReference type="ARBA" id="ARBA00009275"/>
    </source>
</evidence>
<comment type="caution">
    <text evidence="3">The sequence shown here is derived from an EMBL/GenBank/DDBJ whole genome shotgun (WGS) entry which is preliminary data.</text>
</comment>
<reference evidence="3" key="2">
    <citation type="submission" date="2020-11" db="EMBL/GenBank/DDBJ databases">
        <authorList>
            <person name="McCartney M.A."/>
            <person name="Auch B."/>
            <person name="Kono T."/>
            <person name="Mallez S."/>
            <person name="Becker A."/>
            <person name="Gohl D.M."/>
            <person name="Silverstein K.A.T."/>
            <person name="Koren S."/>
            <person name="Bechman K.B."/>
            <person name="Herman A."/>
            <person name="Abrahante J.E."/>
            <person name="Garbe J."/>
        </authorList>
    </citation>
    <scope>NUCLEOTIDE SEQUENCE</scope>
    <source>
        <strain evidence="3">Duluth1</strain>
        <tissue evidence="3">Whole animal</tissue>
    </source>
</reference>
<name>A0A9D4MKL4_DREPO</name>
<gene>
    <name evidence="3" type="ORF">DPMN_002921</name>
</gene>
<dbReference type="InterPro" id="IPR032466">
    <property type="entry name" value="Metal_Hydrolase"/>
</dbReference>
<dbReference type="InterPro" id="IPR001130">
    <property type="entry name" value="TatD-like"/>
</dbReference>
<dbReference type="Pfam" id="PF01026">
    <property type="entry name" value="TatD_DNase"/>
    <property type="match status" value="1"/>
</dbReference>
<dbReference type="Gene3D" id="3.20.20.140">
    <property type="entry name" value="Metal-dependent hydrolases"/>
    <property type="match status" value="1"/>
</dbReference>
<keyword evidence="4" id="KW-1185">Reference proteome</keyword>
<dbReference type="PANTHER" id="PTHR46363">
    <property type="entry name" value="DEOXYRIBONUCLEASE TATDN2-RELATED"/>
    <property type="match status" value="1"/>
</dbReference>
<dbReference type="GO" id="GO:0016788">
    <property type="term" value="F:hydrolase activity, acting on ester bonds"/>
    <property type="evidence" value="ECO:0007669"/>
    <property type="project" value="InterPro"/>
</dbReference>
<dbReference type="InterPro" id="IPR018228">
    <property type="entry name" value="DNase_TatD-rel_CS"/>
</dbReference>
<organism evidence="3 4">
    <name type="scientific">Dreissena polymorpha</name>
    <name type="common">Zebra mussel</name>
    <name type="synonym">Mytilus polymorpha</name>
    <dbReference type="NCBI Taxonomy" id="45954"/>
    <lineage>
        <taxon>Eukaryota</taxon>
        <taxon>Metazoa</taxon>
        <taxon>Spiralia</taxon>
        <taxon>Lophotrochozoa</taxon>
        <taxon>Mollusca</taxon>
        <taxon>Bivalvia</taxon>
        <taxon>Autobranchia</taxon>
        <taxon>Heteroconchia</taxon>
        <taxon>Euheterodonta</taxon>
        <taxon>Imparidentia</taxon>
        <taxon>Neoheterodontei</taxon>
        <taxon>Myida</taxon>
        <taxon>Dreissenoidea</taxon>
        <taxon>Dreissenidae</taxon>
        <taxon>Dreissena</taxon>
    </lineage>
</organism>
<evidence type="ECO:0000256" key="2">
    <source>
        <dbReference type="ARBA" id="ARBA00022801"/>
    </source>
</evidence>
<keyword evidence="2" id="KW-0378">Hydrolase</keyword>
<accession>A0A9D4MKL4</accession>
<reference evidence="3" key="1">
    <citation type="journal article" date="2019" name="bioRxiv">
        <title>The Genome of the Zebra Mussel, Dreissena polymorpha: A Resource for Invasive Species Research.</title>
        <authorList>
            <person name="McCartney M.A."/>
            <person name="Auch B."/>
            <person name="Kono T."/>
            <person name="Mallez S."/>
            <person name="Zhang Y."/>
            <person name="Obille A."/>
            <person name="Becker A."/>
            <person name="Abrahante J.E."/>
            <person name="Garbe J."/>
            <person name="Badalamenti J.P."/>
            <person name="Herman A."/>
            <person name="Mangelson H."/>
            <person name="Liachko I."/>
            <person name="Sullivan S."/>
            <person name="Sone E.D."/>
            <person name="Koren S."/>
            <person name="Silverstein K.A.T."/>
            <person name="Beckman K.B."/>
            <person name="Gohl D.M."/>
        </authorList>
    </citation>
    <scope>NUCLEOTIDE SEQUENCE</scope>
    <source>
        <strain evidence="3">Duluth1</strain>
        <tissue evidence="3">Whole animal</tissue>
    </source>
</reference>
<dbReference type="SUPFAM" id="SSF51556">
    <property type="entry name" value="Metallo-dependent hydrolases"/>
    <property type="match status" value="1"/>
</dbReference>